<feature type="transmembrane region" description="Helical" evidence="2">
    <location>
        <begin position="44"/>
        <end position="62"/>
    </location>
</feature>
<dbReference type="EMBL" id="DVFT01000001">
    <property type="protein sequence ID" value="HIQ94928.1"/>
    <property type="molecule type" value="Genomic_DNA"/>
</dbReference>
<keyword evidence="2" id="KW-0812">Transmembrane</keyword>
<evidence type="ECO:0008006" key="5">
    <source>
        <dbReference type="Google" id="ProtNLM"/>
    </source>
</evidence>
<dbReference type="Proteomes" id="UP000886886">
    <property type="component" value="Unassembled WGS sequence"/>
</dbReference>
<accession>A0A9D0ZSQ6</accession>
<feature type="coiled-coil region" evidence="1">
    <location>
        <begin position="171"/>
        <end position="273"/>
    </location>
</feature>
<keyword evidence="1" id="KW-0175">Coiled coil</keyword>
<dbReference type="AlphaFoldDB" id="A0A9D0ZSQ6"/>
<feature type="transmembrane region" description="Helical" evidence="2">
    <location>
        <begin position="144"/>
        <end position="162"/>
    </location>
</feature>
<dbReference type="Pfam" id="PF06541">
    <property type="entry name" value="ABC_trans_CmpB"/>
    <property type="match status" value="1"/>
</dbReference>
<protein>
    <recommendedName>
        <fullName evidence="5">ABC transporter permease</fullName>
    </recommendedName>
</protein>
<reference evidence="3" key="2">
    <citation type="journal article" date="2021" name="PeerJ">
        <title>Extensive microbial diversity within the chicken gut microbiome revealed by metagenomics and culture.</title>
        <authorList>
            <person name="Gilroy R."/>
            <person name="Ravi A."/>
            <person name="Getino M."/>
            <person name="Pursley I."/>
            <person name="Horton D.L."/>
            <person name="Alikhan N.F."/>
            <person name="Baker D."/>
            <person name="Gharbi K."/>
            <person name="Hall N."/>
            <person name="Watson M."/>
            <person name="Adriaenssens E.M."/>
            <person name="Foster-Nyarko E."/>
            <person name="Jarju S."/>
            <person name="Secka A."/>
            <person name="Antonio M."/>
            <person name="Oren A."/>
            <person name="Chaudhuri R.R."/>
            <person name="La Ragione R."/>
            <person name="Hildebrand F."/>
            <person name="Pallen M.J."/>
        </authorList>
    </citation>
    <scope>NUCLEOTIDE SEQUENCE</scope>
    <source>
        <strain evidence="3">ChiSjej3B21-11622</strain>
    </source>
</reference>
<evidence type="ECO:0000256" key="1">
    <source>
        <dbReference type="SAM" id="Coils"/>
    </source>
</evidence>
<keyword evidence="2" id="KW-0472">Membrane</keyword>
<organism evidence="3 4">
    <name type="scientific">Candidatus Limivivens merdigallinarum</name>
    <dbReference type="NCBI Taxonomy" id="2840859"/>
    <lineage>
        <taxon>Bacteria</taxon>
        <taxon>Bacillati</taxon>
        <taxon>Bacillota</taxon>
        <taxon>Clostridia</taxon>
        <taxon>Lachnospirales</taxon>
        <taxon>Lachnospiraceae</taxon>
        <taxon>Lachnospiraceae incertae sedis</taxon>
        <taxon>Candidatus Limivivens</taxon>
    </lineage>
</organism>
<reference evidence="3" key="1">
    <citation type="submission" date="2020-10" db="EMBL/GenBank/DDBJ databases">
        <authorList>
            <person name="Gilroy R."/>
        </authorList>
    </citation>
    <scope>NUCLEOTIDE SEQUENCE</scope>
    <source>
        <strain evidence="3">ChiSjej3B21-11622</strain>
    </source>
</reference>
<proteinExistence type="predicted"/>
<gene>
    <name evidence="3" type="ORF">IAB26_00005</name>
</gene>
<dbReference type="InterPro" id="IPR010540">
    <property type="entry name" value="CmpB_TMEM229"/>
</dbReference>
<comment type="caution">
    <text evidence="3">The sequence shown here is derived from an EMBL/GenBank/DDBJ whole genome shotgun (WGS) entry which is preliminary data.</text>
</comment>
<evidence type="ECO:0000256" key="2">
    <source>
        <dbReference type="SAM" id="Phobius"/>
    </source>
</evidence>
<evidence type="ECO:0000313" key="4">
    <source>
        <dbReference type="Proteomes" id="UP000886886"/>
    </source>
</evidence>
<keyword evidence="2" id="KW-1133">Transmembrane helix</keyword>
<feature type="transmembrane region" description="Helical" evidence="2">
    <location>
        <begin position="6"/>
        <end position="23"/>
    </location>
</feature>
<sequence length="308" mass="35820">MYRYQIDQWLLFFYFYCFVGWVWESAYVSAKKKRWVNRGFMQGPFLPIYGTGAIVILLATIPVKDRPWLVFLMGMAAATVLEYITGVCMEKLFHVRYWDYSKKPLNLNGHICLGASLGWGVFSVLLVEVIHVPVEQAIFLIPQMWSEILSLVLTVGVTADFTRSFSEAMDLKEALARLTSSNEQIRTLQKRLEVVSAFAGQSLEEYQELGLSKKRQFEAKLELWQERRRKQLAELWSKVNESIEKGKDKADELQDYKNQVELEMRNLEARTKKLYGHAARLLKRNPDSVSKRYGEALQQLKDLMKPKK</sequence>
<feature type="transmembrane region" description="Helical" evidence="2">
    <location>
        <begin position="110"/>
        <end position="132"/>
    </location>
</feature>
<evidence type="ECO:0000313" key="3">
    <source>
        <dbReference type="EMBL" id="HIQ94928.1"/>
    </source>
</evidence>
<feature type="transmembrane region" description="Helical" evidence="2">
    <location>
        <begin position="68"/>
        <end position="89"/>
    </location>
</feature>
<name>A0A9D0ZSQ6_9FIRM</name>